<protein>
    <recommendedName>
        <fullName evidence="6">RNA polymerase sigma factor</fullName>
    </recommendedName>
</protein>
<dbReference type="InterPro" id="IPR013249">
    <property type="entry name" value="RNA_pol_sigma70_r4_t2"/>
</dbReference>
<dbReference type="OrthoDB" id="9803470at2"/>
<evidence type="ECO:0000256" key="3">
    <source>
        <dbReference type="ARBA" id="ARBA00023082"/>
    </source>
</evidence>
<dbReference type="Gene3D" id="1.10.1740.10">
    <property type="match status" value="1"/>
</dbReference>
<evidence type="ECO:0000256" key="2">
    <source>
        <dbReference type="ARBA" id="ARBA00023015"/>
    </source>
</evidence>
<accession>B8IFA6</accession>
<gene>
    <name evidence="10" type="ordered locus">Mnod_0786</name>
</gene>
<dbReference type="eggNOG" id="COG1595">
    <property type="taxonomic scope" value="Bacteria"/>
</dbReference>
<dbReference type="InterPro" id="IPR039425">
    <property type="entry name" value="RNA_pol_sigma-70-like"/>
</dbReference>
<dbReference type="Pfam" id="PF04542">
    <property type="entry name" value="Sigma70_r2"/>
    <property type="match status" value="1"/>
</dbReference>
<evidence type="ECO:0000256" key="7">
    <source>
        <dbReference type="SAM" id="MobiDB-lite"/>
    </source>
</evidence>
<reference evidence="10 11" key="1">
    <citation type="submission" date="2009-01" db="EMBL/GenBank/DDBJ databases">
        <title>Complete sequence of chromosome of Methylobacterium nodulans ORS 2060.</title>
        <authorList>
            <consortium name="US DOE Joint Genome Institute"/>
            <person name="Lucas S."/>
            <person name="Copeland A."/>
            <person name="Lapidus A."/>
            <person name="Glavina del Rio T."/>
            <person name="Dalin E."/>
            <person name="Tice H."/>
            <person name="Bruce D."/>
            <person name="Goodwin L."/>
            <person name="Pitluck S."/>
            <person name="Sims D."/>
            <person name="Brettin T."/>
            <person name="Detter J.C."/>
            <person name="Han C."/>
            <person name="Larimer F."/>
            <person name="Land M."/>
            <person name="Hauser L."/>
            <person name="Kyrpides N."/>
            <person name="Ivanova N."/>
            <person name="Marx C.J."/>
            <person name="Richardson P."/>
        </authorList>
    </citation>
    <scope>NUCLEOTIDE SEQUENCE [LARGE SCALE GENOMIC DNA]</scope>
    <source>
        <strain evidence="11">LMG 21967 / CNCM I-2342 / ORS 2060</strain>
    </source>
</reference>
<keyword evidence="3 6" id="KW-0731">Sigma factor</keyword>
<feature type="domain" description="RNA polymerase sigma-70 region 2" evidence="8">
    <location>
        <begin position="14"/>
        <end position="71"/>
    </location>
</feature>
<dbReference type="InterPro" id="IPR014284">
    <property type="entry name" value="RNA_pol_sigma-70_dom"/>
</dbReference>
<evidence type="ECO:0000256" key="1">
    <source>
        <dbReference type="ARBA" id="ARBA00010641"/>
    </source>
</evidence>
<dbReference type="PANTHER" id="PTHR43133:SF25">
    <property type="entry name" value="RNA POLYMERASE SIGMA FACTOR RFAY-RELATED"/>
    <property type="match status" value="1"/>
</dbReference>
<dbReference type="InterPro" id="IPR007627">
    <property type="entry name" value="RNA_pol_sigma70_r2"/>
</dbReference>
<evidence type="ECO:0000259" key="8">
    <source>
        <dbReference type="Pfam" id="PF04542"/>
    </source>
</evidence>
<dbReference type="RefSeq" id="WP_015927522.1">
    <property type="nucleotide sequence ID" value="NC_011894.1"/>
</dbReference>
<evidence type="ECO:0000259" key="9">
    <source>
        <dbReference type="Pfam" id="PF08281"/>
    </source>
</evidence>
<dbReference type="SUPFAM" id="SSF88659">
    <property type="entry name" value="Sigma3 and sigma4 domains of RNA polymerase sigma factors"/>
    <property type="match status" value="1"/>
</dbReference>
<name>B8IFA6_METNO</name>
<evidence type="ECO:0000256" key="5">
    <source>
        <dbReference type="ARBA" id="ARBA00023163"/>
    </source>
</evidence>
<dbReference type="CDD" id="cd06171">
    <property type="entry name" value="Sigma70_r4"/>
    <property type="match status" value="1"/>
</dbReference>
<sequence length="199" mass="22583">MSDAAARFNDVVLPHLNAAYNVARFLSRDQDAAEDIVQEAVLRALRSFDGYRGGDPRAWLLAIVRNCFLTWAATRIGTIPAGRVDCRDCEAGDEPRSDEPRSDPWDREPATPEAVLLRDDEAAAVRRLIEMLPEPFREALVLREMEDLSYRQIAEITGVPLGTVMSRLARARSLFEASWQRCFGDDVPRTDPRRERELR</sequence>
<dbReference type="InterPro" id="IPR013325">
    <property type="entry name" value="RNA_pol_sigma_r2"/>
</dbReference>
<evidence type="ECO:0000256" key="6">
    <source>
        <dbReference type="RuleBase" id="RU000716"/>
    </source>
</evidence>
<dbReference type="KEGG" id="mno:Mnod_0786"/>
<feature type="region of interest" description="Disordered" evidence="7">
    <location>
        <begin position="90"/>
        <end position="111"/>
    </location>
</feature>
<evidence type="ECO:0000313" key="10">
    <source>
        <dbReference type="EMBL" id="ACL55817.1"/>
    </source>
</evidence>
<dbReference type="NCBIfam" id="TIGR02937">
    <property type="entry name" value="sigma70-ECF"/>
    <property type="match status" value="1"/>
</dbReference>
<organism evidence="10 11">
    <name type="scientific">Methylobacterium nodulans (strain LMG 21967 / CNCM I-2342 / ORS 2060)</name>
    <dbReference type="NCBI Taxonomy" id="460265"/>
    <lineage>
        <taxon>Bacteria</taxon>
        <taxon>Pseudomonadati</taxon>
        <taxon>Pseudomonadota</taxon>
        <taxon>Alphaproteobacteria</taxon>
        <taxon>Hyphomicrobiales</taxon>
        <taxon>Methylobacteriaceae</taxon>
        <taxon>Methylobacterium</taxon>
    </lineage>
</organism>
<dbReference type="GO" id="GO:0006352">
    <property type="term" value="P:DNA-templated transcription initiation"/>
    <property type="evidence" value="ECO:0007669"/>
    <property type="project" value="InterPro"/>
</dbReference>
<dbReference type="AlphaFoldDB" id="B8IFA6"/>
<dbReference type="GO" id="GO:0003677">
    <property type="term" value="F:DNA binding"/>
    <property type="evidence" value="ECO:0007669"/>
    <property type="project" value="UniProtKB-KW"/>
</dbReference>
<dbReference type="STRING" id="460265.Mnod_0786"/>
<dbReference type="GO" id="GO:0016987">
    <property type="term" value="F:sigma factor activity"/>
    <property type="evidence" value="ECO:0007669"/>
    <property type="project" value="UniProtKB-KW"/>
</dbReference>
<dbReference type="Proteomes" id="UP000008207">
    <property type="component" value="Chromosome"/>
</dbReference>
<dbReference type="InterPro" id="IPR036388">
    <property type="entry name" value="WH-like_DNA-bd_sf"/>
</dbReference>
<comment type="similarity">
    <text evidence="1 6">Belongs to the sigma-70 factor family. ECF subfamily.</text>
</comment>
<dbReference type="InterPro" id="IPR000838">
    <property type="entry name" value="RNA_pol_sigma70_ECF_CS"/>
</dbReference>
<keyword evidence="5 6" id="KW-0804">Transcription</keyword>
<evidence type="ECO:0000313" key="11">
    <source>
        <dbReference type="Proteomes" id="UP000008207"/>
    </source>
</evidence>
<dbReference type="Gene3D" id="1.10.10.10">
    <property type="entry name" value="Winged helix-like DNA-binding domain superfamily/Winged helix DNA-binding domain"/>
    <property type="match status" value="1"/>
</dbReference>
<dbReference type="HOGENOM" id="CLU_047691_1_4_5"/>
<keyword evidence="2 6" id="KW-0805">Transcription regulation</keyword>
<dbReference type="PANTHER" id="PTHR43133">
    <property type="entry name" value="RNA POLYMERASE ECF-TYPE SIGMA FACTO"/>
    <property type="match status" value="1"/>
</dbReference>
<dbReference type="Pfam" id="PF08281">
    <property type="entry name" value="Sigma70_r4_2"/>
    <property type="match status" value="1"/>
</dbReference>
<dbReference type="EMBL" id="CP001349">
    <property type="protein sequence ID" value="ACL55817.1"/>
    <property type="molecule type" value="Genomic_DNA"/>
</dbReference>
<proteinExistence type="inferred from homology"/>
<dbReference type="SUPFAM" id="SSF88946">
    <property type="entry name" value="Sigma2 domain of RNA polymerase sigma factors"/>
    <property type="match status" value="1"/>
</dbReference>
<keyword evidence="4 6" id="KW-0238">DNA-binding</keyword>
<dbReference type="InterPro" id="IPR013324">
    <property type="entry name" value="RNA_pol_sigma_r3/r4-like"/>
</dbReference>
<evidence type="ECO:0000256" key="4">
    <source>
        <dbReference type="ARBA" id="ARBA00023125"/>
    </source>
</evidence>
<feature type="domain" description="RNA polymerase sigma factor 70 region 4 type 2" evidence="9">
    <location>
        <begin position="124"/>
        <end position="172"/>
    </location>
</feature>
<keyword evidence="11" id="KW-1185">Reference proteome</keyword>
<dbReference type="PROSITE" id="PS01063">
    <property type="entry name" value="SIGMA70_ECF"/>
    <property type="match status" value="1"/>
</dbReference>